<gene>
    <name evidence="1" type="ORF">FSP39_005600</name>
</gene>
<evidence type="ECO:0000313" key="1">
    <source>
        <dbReference type="EMBL" id="KAK3097015.1"/>
    </source>
</evidence>
<reference evidence="1" key="1">
    <citation type="submission" date="2019-08" db="EMBL/GenBank/DDBJ databases">
        <title>The improved chromosome-level genome for the pearl oyster Pinctada fucata martensii using PacBio sequencing and Hi-C.</title>
        <authorList>
            <person name="Zheng Z."/>
        </authorList>
    </citation>
    <scope>NUCLEOTIDE SEQUENCE</scope>
    <source>
        <strain evidence="1">ZZ-2019</strain>
        <tissue evidence="1">Adductor muscle</tissue>
    </source>
</reference>
<accession>A0AA88Y7Q3</accession>
<protein>
    <submittedName>
        <fullName evidence="1">Uncharacterized protein</fullName>
    </submittedName>
</protein>
<sequence length="115" mass="13564">MNDYSRKSSVTEMMRQLQWTPLSERRRMQRLTFFFKIMNDLVAVPADSMHIFKNNRSQRQSHSQKKKAVQVISTSTNVYKNSFTPKTILDWNSLPEALINSRKPEEFKAALQDTH</sequence>
<keyword evidence="2" id="KW-1185">Reference proteome</keyword>
<dbReference type="Proteomes" id="UP001186944">
    <property type="component" value="Unassembled WGS sequence"/>
</dbReference>
<evidence type="ECO:0000313" key="2">
    <source>
        <dbReference type="Proteomes" id="UP001186944"/>
    </source>
</evidence>
<dbReference type="AlphaFoldDB" id="A0AA88Y7Q3"/>
<comment type="caution">
    <text evidence="1">The sequence shown here is derived from an EMBL/GenBank/DDBJ whole genome shotgun (WGS) entry which is preliminary data.</text>
</comment>
<name>A0AA88Y7Q3_PINIB</name>
<dbReference type="EMBL" id="VSWD01000007">
    <property type="protein sequence ID" value="KAK3097015.1"/>
    <property type="molecule type" value="Genomic_DNA"/>
</dbReference>
<proteinExistence type="predicted"/>
<organism evidence="1 2">
    <name type="scientific">Pinctada imbricata</name>
    <name type="common">Atlantic pearl-oyster</name>
    <name type="synonym">Pinctada martensii</name>
    <dbReference type="NCBI Taxonomy" id="66713"/>
    <lineage>
        <taxon>Eukaryota</taxon>
        <taxon>Metazoa</taxon>
        <taxon>Spiralia</taxon>
        <taxon>Lophotrochozoa</taxon>
        <taxon>Mollusca</taxon>
        <taxon>Bivalvia</taxon>
        <taxon>Autobranchia</taxon>
        <taxon>Pteriomorphia</taxon>
        <taxon>Pterioida</taxon>
        <taxon>Pterioidea</taxon>
        <taxon>Pteriidae</taxon>
        <taxon>Pinctada</taxon>
    </lineage>
</organism>